<keyword evidence="1" id="KW-0472">Membrane</keyword>
<name>A0A7D9H4I3_9GAMM</name>
<organism evidence="3">
    <name type="scientific">uncultured Woeseiaceae bacterium</name>
    <dbReference type="NCBI Taxonomy" id="1983305"/>
    <lineage>
        <taxon>Bacteria</taxon>
        <taxon>Pseudomonadati</taxon>
        <taxon>Pseudomonadota</taxon>
        <taxon>Gammaproteobacteria</taxon>
        <taxon>Woeseiales</taxon>
        <taxon>Woeseiaceae</taxon>
        <taxon>environmental samples</taxon>
    </lineage>
</organism>
<keyword evidence="1" id="KW-0812">Transmembrane</keyword>
<feature type="transmembrane region" description="Helical" evidence="1">
    <location>
        <begin position="223"/>
        <end position="245"/>
    </location>
</feature>
<keyword evidence="1" id="KW-1133">Transmembrane helix</keyword>
<dbReference type="Pfam" id="PF01757">
    <property type="entry name" value="Acyl_transf_3"/>
    <property type="match status" value="1"/>
</dbReference>
<dbReference type="InterPro" id="IPR002656">
    <property type="entry name" value="Acyl_transf_3_dom"/>
</dbReference>
<feature type="transmembrane region" description="Helical" evidence="1">
    <location>
        <begin position="155"/>
        <end position="174"/>
    </location>
</feature>
<dbReference type="AlphaFoldDB" id="A0A7D9H4I3"/>
<reference evidence="3" key="1">
    <citation type="submission" date="2019-07" db="EMBL/GenBank/DDBJ databases">
        <authorList>
            <person name="Weber M."/>
            <person name="Kostadinov I."/>
            <person name="Kostadinov D I."/>
        </authorList>
    </citation>
    <scope>NUCLEOTIDE SEQUENCE</scope>
    <source>
        <strain evidence="3">Gfbio:sag-sample-m06:053724c1-46a9-4a36-b237-ea2bf867836b</strain>
    </source>
</reference>
<keyword evidence="3" id="KW-0808">Transferase</keyword>
<dbReference type="PANTHER" id="PTHR23028">
    <property type="entry name" value="ACETYLTRANSFERASE"/>
    <property type="match status" value="1"/>
</dbReference>
<feature type="transmembrane region" description="Helical" evidence="1">
    <location>
        <begin position="122"/>
        <end position="143"/>
    </location>
</feature>
<proteinExistence type="predicted"/>
<accession>A0A7D9H4I3</accession>
<evidence type="ECO:0000313" key="3">
    <source>
        <dbReference type="EMBL" id="VUX56247.1"/>
    </source>
</evidence>
<dbReference type="InterPro" id="IPR050879">
    <property type="entry name" value="Acyltransferase_3"/>
</dbReference>
<dbReference type="GO" id="GO:0016747">
    <property type="term" value="F:acyltransferase activity, transferring groups other than amino-acyl groups"/>
    <property type="evidence" value="ECO:0007669"/>
    <property type="project" value="InterPro"/>
</dbReference>
<dbReference type="GO" id="GO:0016020">
    <property type="term" value="C:membrane"/>
    <property type="evidence" value="ECO:0007669"/>
    <property type="project" value="TreeGrafter"/>
</dbReference>
<feature type="transmembrane region" description="Helical" evidence="1">
    <location>
        <begin position="34"/>
        <end position="54"/>
    </location>
</feature>
<evidence type="ECO:0000256" key="1">
    <source>
        <dbReference type="SAM" id="Phobius"/>
    </source>
</evidence>
<feature type="transmembrane region" description="Helical" evidence="1">
    <location>
        <begin position="328"/>
        <end position="350"/>
    </location>
</feature>
<keyword evidence="3" id="KW-0012">Acyltransferase</keyword>
<feature type="transmembrane region" description="Helical" evidence="1">
    <location>
        <begin position="194"/>
        <end position="211"/>
    </location>
</feature>
<protein>
    <submittedName>
        <fullName evidence="3">Putative Acyltransferase 3</fullName>
    </submittedName>
</protein>
<feature type="domain" description="Acyltransferase 3" evidence="2">
    <location>
        <begin position="2"/>
        <end position="346"/>
    </location>
</feature>
<feature type="transmembrane region" description="Helical" evidence="1">
    <location>
        <begin position="287"/>
        <end position="308"/>
    </location>
</feature>
<dbReference type="GO" id="GO:0000271">
    <property type="term" value="P:polysaccharide biosynthetic process"/>
    <property type="evidence" value="ECO:0007669"/>
    <property type="project" value="TreeGrafter"/>
</dbReference>
<evidence type="ECO:0000259" key="2">
    <source>
        <dbReference type="Pfam" id="PF01757"/>
    </source>
</evidence>
<sequence length="363" mass="41580">MLVFLRHAAYPIYQDHGEILSVGDWDLAIPLLNGWMGVDLFFVLSGFLITHHLIRRWPEKFNRSFAGRYWLKRVLRTFPAFYAAVLIALFALVPFFDPGVDDRRSSLTIHFLFLQDYLGSDLVAAFWSLGVEEKFYLLCPAVLLGLRNVSTTRRFQILVFLALLPAALRFFIALGSTAELFNYPAFFWTVRSPFHLAMDGLWVGVICALVYKDKETLLKNRDTLAHWMSLVSLAVIFVLMFSFAWFDHLHFLASTLVLNAISISFGGLLISVCIGRTPVSGVLRWRWLRILSVLAYSIYLMHMMFVPWSLEVTSAMLGEMEIGPFLNFLVFLPVYALMSLAGGMLLHFSVEKPFLILKDRVRI</sequence>
<gene>
    <name evidence="3" type="ORF">JTBM06_V1_460001</name>
</gene>
<feature type="transmembrane region" description="Helical" evidence="1">
    <location>
        <begin position="74"/>
        <end position="96"/>
    </location>
</feature>
<dbReference type="PANTHER" id="PTHR23028:SF53">
    <property type="entry name" value="ACYL_TRANSF_3 DOMAIN-CONTAINING PROTEIN"/>
    <property type="match status" value="1"/>
</dbReference>
<dbReference type="EMBL" id="LR633967">
    <property type="protein sequence ID" value="VUX56247.1"/>
    <property type="molecule type" value="Genomic_DNA"/>
</dbReference>
<feature type="transmembrane region" description="Helical" evidence="1">
    <location>
        <begin position="251"/>
        <end position="275"/>
    </location>
</feature>